<evidence type="ECO:0000256" key="9">
    <source>
        <dbReference type="ARBA" id="ARBA00023136"/>
    </source>
</evidence>
<evidence type="ECO:0000256" key="8">
    <source>
        <dbReference type="ARBA" id="ARBA00022989"/>
    </source>
</evidence>
<feature type="transmembrane region" description="Helical" evidence="14">
    <location>
        <begin position="75"/>
        <end position="93"/>
    </location>
</feature>
<keyword evidence="10" id="KW-0325">Glycoprotein</keyword>
<dbReference type="Pfam" id="PF10250">
    <property type="entry name" value="O-FucT"/>
    <property type="match status" value="1"/>
</dbReference>
<name>A0A5B6X188_9ROSI</name>
<dbReference type="OrthoDB" id="1001822at2759"/>
<evidence type="ECO:0000256" key="13">
    <source>
        <dbReference type="ARBA" id="ARBA00030350"/>
    </source>
</evidence>
<organism evidence="15 16">
    <name type="scientific">Gossypium australe</name>
    <dbReference type="NCBI Taxonomy" id="47621"/>
    <lineage>
        <taxon>Eukaryota</taxon>
        <taxon>Viridiplantae</taxon>
        <taxon>Streptophyta</taxon>
        <taxon>Embryophyta</taxon>
        <taxon>Tracheophyta</taxon>
        <taxon>Spermatophyta</taxon>
        <taxon>Magnoliopsida</taxon>
        <taxon>eudicotyledons</taxon>
        <taxon>Gunneridae</taxon>
        <taxon>Pentapetalae</taxon>
        <taxon>rosids</taxon>
        <taxon>malvids</taxon>
        <taxon>Malvales</taxon>
        <taxon>Malvaceae</taxon>
        <taxon>Malvoideae</taxon>
        <taxon>Gossypium</taxon>
    </lineage>
</organism>
<evidence type="ECO:0000256" key="14">
    <source>
        <dbReference type="SAM" id="Phobius"/>
    </source>
</evidence>
<evidence type="ECO:0000313" key="15">
    <source>
        <dbReference type="EMBL" id="KAA3487930.1"/>
    </source>
</evidence>
<dbReference type="GO" id="GO:0016757">
    <property type="term" value="F:glycosyltransferase activity"/>
    <property type="evidence" value="ECO:0007669"/>
    <property type="project" value="UniProtKB-KW"/>
</dbReference>
<keyword evidence="12" id="KW-0119">Carbohydrate metabolism</keyword>
<evidence type="ECO:0000313" key="16">
    <source>
        <dbReference type="Proteomes" id="UP000325315"/>
    </source>
</evidence>
<evidence type="ECO:0000256" key="11">
    <source>
        <dbReference type="ARBA" id="ARBA00023253"/>
    </source>
</evidence>
<dbReference type="PANTHER" id="PTHR31741">
    <property type="entry name" value="OS02G0726500 PROTEIN-RELATED"/>
    <property type="match status" value="1"/>
</dbReference>
<dbReference type="GO" id="GO:0006004">
    <property type="term" value="P:fucose metabolic process"/>
    <property type="evidence" value="ECO:0007669"/>
    <property type="project" value="UniProtKB-KW"/>
</dbReference>
<keyword evidence="16" id="KW-1185">Reference proteome</keyword>
<accession>A0A5B6X188</accession>
<dbReference type="EMBL" id="SMMG02000001">
    <property type="protein sequence ID" value="KAA3487930.1"/>
    <property type="molecule type" value="Genomic_DNA"/>
</dbReference>
<dbReference type="InterPro" id="IPR019378">
    <property type="entry name" value="GDP-Fuc_O-FucTrfase"/>
</dbReference>
<dbReference type="GO" id="GO:0016020">
    <property type="term" value="C:membrane"/>
    <property type="evidence" value="ECO:0007669"/>
    <property type="project" value="UniProtKB-SubCell"/>
</dbReference>
<keyword evidence="7" id="KW-0735">Signal-anchor</keyword>
<evidence type="ECO:0000256" key="2">
    <source>
        <dbReference type="ARBA" id="ARBA00004881"/>
    </source>
</evidence>
<keyword evidence="8 14" id="KW-1133">Transmembrane helix</keyword>
<dbReference type="Proteomes" id="UP000325315">
    <property type="component" value="Unassembled WGS sequence"/>
</dbReference>
<evidence type="ECO:0000256" key="6">
    <source>
        <dbReference type="ARBA" id="ARBA00022692"/>
    </source>
</evidence>
<keyword evidence="9 14" id="KW-0472">Membrane</keyword>
<protein>
    <recommendedName>
        <fullName evidence="13">O-fucosyltransferase family protein</fullName>
    </recommendedName>
</protein>
<evidence type="ECO:0000256" key="1">
    <source>
        <dbReference type="ARBA" id="ARBA00004606"/>
    </source>
</evidence>
<sequence>MADLVATYLNLTILNPEELEPFMEHADQMAAMDYIVAIESDIFMPTFVGNMAVAVQGHRRHSLLTLLLTKKFARFHHVYILQFSFFIFCRYLGFKPTISLDRKLLFSLIE</sequence>
<evidence type="ECO:0000256" key="4">
    <source>
        <dbReference type="ARBA" id="ARBA00022676"/>
    </source>
</evidence>
<evidence type="ECO:0000256" key="12">
    <source>
        <dbReference type="ARBA" id="ARBA00023277"/>
    </source>
</evidence>
<comment type="subcellular location">
    <subcellularLocation>
        <location evidence="1">Membrane</location>
        <topology evidence="1">Single-pass type II membrane protein</topology>
    </subcellularLocation>
</comment>
<keyword evidence="4 15" id="KW-0328">Glycosyltransferase</keyword>
<reference evidence="16" key="1">
    <citation type="journal article" date="2019" name="Plant Biotechnol. J.">
        <title>Genome sequencing of the Australian wild diploid species Gossypium australe highlights disease resistance and delayed gland morphogenesis.</title>
        <authorList>
            <person name="Cai Y."/>
            <person name="Cai X."/>
            <person name="Wang Q."/>
            <person name="Wang P."/>
            <person name="Zhang Y."/>
            <person name="Cai C."/>
            <person name="Xu Y."/>
            <person name="Wang K."/>
            <person name="Zhou Z."/>
            <person name="Wang C."/>
            <person name="Geng S."/>
            <person name="Li B."/>
            <person name="Dong Q."/>
            <person name="Hou Y."/>
            <person name="Wang H."/>
            <person name="Ai P."/>
            <person name="Liu Z."/>
            <person name="Yi F."/>
            <person name="Sun M."/>
            <person name="An G."/>
            <person name="Cheng J."/>
            <person name="Zhang Y."/>
            <person name="Shi Q."/>
            <person name="Xie Y."/>
            <person name="Shi X."/>
            <person name="Chang Y."/>
            <person name="Huang F."/>
            <person name="Chen Y."/>
            <person name="Hong S."/>
            <person name="Mi L."/>
            <person name="Sun Q."/>
            <person name="Zhang L."/>
            <person name="Zhou B."/>
            <person name="Peng R."/>
            <person name="Zhang X."/>
            <person name="Liu F."/>
        </authorList>
    </citation>
    <scope>NUCLEOTIDE SEQUENCE [LARGE SCALE GENOMIC DNA]</scope>
    <source>
        <strain evidence="16">cv. PA1801</strain>
    </source>
</reference>
<dbReference type="PANTHER" id="PTHR31741:SF3">
    <property type="entry name" value="O-FUCOSYLTRANSFERASE FAMILY PROTEIN"/>
    <property type="match status" value="1"/>
</dbReference>
<evidence type="ECO:0000256" key="7">
    <source>
        <dbReference type="ARBA" id="ARBA00022968"/>
    </source>
</evidence>
<dbReference type="AlphaFoldDB" id="A0A5B6X188"/>
<keyword evidence="6 14" id="KW-0812">Transmembrane</keyword>
<proteinExistence type="inferred from homology"/>
<evidence type="ECO:0000256" key="10">
    <source>
        <dbReference type="ARBA" id="ARBA00023180"/>
    </source>
</evidence>
<evidence type="ECO:0000256" key="5">
    <source>
        <dbReference type="ARBA" id="ARBA00022679"/>
    </source>
</evidence>
<comment type="similarity">
    <text evidence="3">Belongs to the glycosyltransferase GT106 family.</text>
</comment>
<keyword evidence="5 15" id="KW-0808">Transferase</keyword>
<comment type="caution">
    <text evidence="15">The sequence shown here is derived from an EMBL/GenBank/DDBJ whole genome shotgun (WGS) entry which is preliminary data.</text>
</comment>
<gene>
    <name evidence="15" type="ORF">EPI10_031722</name>
</gene>
<dbReference type="GO" id="GO:0005737">
    <property type="term" value="C:cytoplasm"/>
    <property type="evidence" value="ECO:0007669"/>
    <property type="project" value="TreeGrafter"/>
</dbReference>
<keyword evidence="11" id="KW-0294">Fucose metabolism</keyword>
<evidence type="ECO:0000256" key="3">
    <source>
        <dbReference type="ARBA" id="ARBA00007737"/>
    </source>
</evidence>
<comment type="pathway">
    <text evidence="2">Glycan metabolism.</text>
</comment>